<dbReference type="InterPro" id="IPR029063">
    <property type="entry name" value="SAM-dependent_MTases_sf"/>
</dbReference>
<evidence type="ECO:0000313" key="4">
    <source>
        <dbReference type="EMBL" id="KAJ8872229.1"/>
    </source>
</evidence>
<protein>
    <recommendedName>
        <fullName evidence="2">Methyltransferase-like protein 5</fullName>
    </recommendedName>
</protein>
<dbReference type="EMBL" id="JARBHB010000011">
    <property type="protein sequence ID" value="KAJ8872229.1"/>
    <property type="molecule type" value="Genomic_DNA"/>
</dbReference>
<evidence type="ECO:0000256" key="1">
    <source>
        <dbReference type="ARBA" id="ARBA00009741"/>
    </source>
</evidence>
<dbReference type="SUPFAM" id="SSF53335">
    <property type="entry name" value="S-adenosyl-L-methionine-dependent methyltransferases"/>
    <property type="match status" value="1"/>
</dbReference>
<dbReference type="Pfam" id="PF05175">
    <property type="entry name" value="MTS"/>
    <property type="match status" value="1"/>
</dbReference>
<accession>A0ABQ9GJP9</accession>
<dbReference type="PROSITE" id="PS00092">
    <property type="entry name" value="N6_MTASE"/>
    <property type="match status" value="1"/>
</dbReference>
<dbReference type="CDD" id="cd02440">
    <property type="entry name" value="AdoMet_MTases"/>
    <property type="match status" value="1"/>
</dbReference>
<comment type="caution">
    <text evidence="4">The sequence shown here is derived from an EMBL/GenBank/DDBJ whole genome shotgun (WGS) entry which is preliminary data.</text>
</comment>
<evidence type="ECO:0000313" key="5">
    <source>
        <dbReference type="Proteomes" id="UP001159363"/>
    </source>
</evidence>
<reference evidence="4 5" key="1">
    <citation type="submission" date="2023-02" db="EMBL/GenBank/DDBJ databases">
        <title>LHISI_Scaffold_Assembly.</title>
        <authorList>
            <person name="Stuart O.P."/>
            <person name="Cleave R."/>
            <person name="Magrath M.J.L."/>
            <person name="Mikheyev A.S."/>
        </authorList>
    </citation>
    <scope>NUCLEOTIDE SEQUENCE [LARGE SCALE GENOMIC DNA]</scope>
    <source>
        <strain evidence="4">Daus_M_001</strain>
        <tissue evidence="4">Leg muscle</tissue>
    </source>
</reference>
<keyword evidence="5" id="KW-1185">Reference proteome</keyword>
<dbReference type="InterPro" id="IPR002052">
    <property type="entry name" value="DNA_methylase_N6_adenine_CS"/>
</dbReference>
<dbReference type="InterPro" id="IPR051720">
    <property type="entry name" value="rRNA_MeTrfase/Polyamine_Synth"/>
</dbReference>
<dbReference type="InterPro" id="IPR007848">
    <property type="entry name" value="Small_mtfrase_dom"/>
</dbReference>
<sequence>MARLKLKVLEQYLQEVEVFDNPKIKLEQYATMPHIASRMLHTMQACYGDIEGKLVADLGCGCGTLSAGAAMLGAGACVGFDVDNDALRIFQRNIDKLELCNVDLIQCDVRHLVETSFNKRFDTVVMNPPFGTKNNKGLDMQFLKMALHLASTAVYSLHKTSTREHVMLKAADWGVKAQVVAELRFDLPASYKFHKKQSVDVCVDFVRLWFPAKSK</sequence>
<name>A0ABQ9GJP9_9NEOP</name>
<feature type="domain" description="Methyltransferase small" evidence="3">
    <location>
        <begin position="43"/>
        <end position="146"/>
    </location>
</feature>
<proteinExistence type="inferred from homology"/>
<dbReference type="Gene3D" id="3.40.50.150">
    <property type="entry name" value="Vaccinia Virus protein VP39"/>
    <property type="match status" value="1"/>
</dbReference>
<evidence type="ECO:0000256" key="2">
    <source>
        <dbReference type="ARBA" id="ARBA00041374"/>
    </source>
</evidence>
<comment type="similarity">
    <text evidence="1">Belongs to the methyltransferase superfamily. PrmA family.</text>
</comment>
<dbReference type="PANTHER" id="PTHR23290">
    <property type="entry name" value="RRNA N6-ADENOSINE-METHYLTRANSFERASE METTL5"/>
    <property type="match status" value="1"/>
</dbReference>
<dbReference type="Proteomes" id="UP001159363">
    <property type="component" value="Chromosome 10"/>
</dbReference>
<gene>
    <name evidence="4" type="ORF">PR048_025831</name>
</gene>
<organism evidence="4 5">
    <name type="scientific">Dryococelus australis</name>
    <dbReference type="NCBI Taxonomy" id="614101"/>
    <lineage>
        <taxon>Eukaryota</taxon>
        <taxon>Metazoa</taxon>
        <taxon>Ecdysozoa</taxon>
        <taxon>Arthropoda</taxon>
        <taxon>Hexapoda</taxon>
        <taxon>Insecta</taxon>
        <taxon>Pterygota</taxon>
        <taxon>Neoptera</taxon>
        <taxon>Polyneoptera</taxon>
        <taxon>Phasmatodea</taxon>
        <taxon>Verophasmatodea</taxon>
        <taxon>Anareolatae</taxon>
        <taxon>Phasmatidae</taxon>
        <taxon>Eurycanthinae</taxon>
        <taxon>Dryococelus</taxon>
    </lineage>
</organism>
<dbReference type="PANTHER" id="PTHR23290:SF0">
    <property type="entry name" value="RRNA N6-ADENOSINE-METHYLTRANSFERASE METTL5"/>
    <property type="match status" value="1"/>
</dbReference>
<evidence type="ECO:0000259" key="3">
    <source>
        <dbReference type="Pfam" id="PF05175"/>
    </source>
</evidence>